<accession>A0ABQ6ZIZ9</accession>
<sequence length="537" mass="57195">MTTRRALAGVVALVGVCCAPAHALEGSDIVQGTLQLRWGDARAAPPGHPATPPVFEAWLNLGPGLRYRLDEVEALRAAGDLAALSNRRVAVSYVPRKSVSSDPVIEAIVPVGRLPQRATVREAGGRIAMAAPVTGGTRWVTLMCKFADIAVEPKSRAFFQAQYGDAPGQLGHYWSEVSYGAIHLAGSAAYGWYTLPAARADYVPSIAGKPRADLSRLFNDCVAQAEADVDFRSVQGINLVFNGELDGRAWGGGACGLLEGVDACTRATWSPPWASDNVASLAHEMGHGYGLPHSDNSDGDADTHDNPWDLMSDAWRHATTDPVLGLLPKHLSMHQRDRLGWLPPARKRLVPFDNEAIHEIVLDAGSVAGSDQVQLVVLGGEAQPDPYRTVSYTLEARRRSGAYESALAGDAVIIHRVAGNGAAYSVDTDTPPADLSGNEGSMLKVGEHWNTPDGRHWVSVVASTPTGFRVRIGPRPRVMSTPAPMLERSLPTSSAHPLHTGRTDAGALPGGPPRRAPVCGLPARRWQASPACAPFER</sequence>
<evidence type="ECO:0000313" key="3">
    <source>
        <dbReference type="EMBL" id="KAF1725996.1"/>
    </source>
</evidence>
<evidence type="ECO:0000313" key="4">
    <source>
        <dbReference type="Proteomes" id="UP000781710"/>
    </source>
</evidence>
<dbReference type="EMBL" id="PDWW01000006">
    <property type="protein sequence ID" value="KAF1725996.1"/>
    <property type="molecule type" value="Genomic_DNA"/>
</dbReference>
<dbReference type="RefSeq" id="WP_162337160.1">
    <property type="nucleotide sequence ID" value="NZ_JBHSRQ010000008.1"/>
</dbReference>
<keyword evidence="4" id="KW-1185">Reference proteome</keyword>
<dbReference type="PANTHER" id="PTHR41775">
    <property type="entry name" value="SECRETED PROTEIN-RELATED"/>
    <property type="match status" value="1"/>
</dbReference>
<dbReference type="Proteomes" id="UP000781710">
    <property type="component" value="Unassembled WGS sequence"/>
</dbReference>
<feature type="chain" id="PRO_5045828096" description="M6 family metalloprotease domain-containing protein" evidence="2">
    <location>
        <begin position="24"/>
        <end position="537"/>
    </location>
</feature>
<name>A0ABQ6ZIZ9_9GAMM</name>
<dbReference type="PANTHER" id="PTHR41775:SF1">
    <property type="entry name" value="PEPTIDASE M6-LIKE DOMAIN-CONTAINING PROTEIN"/>
    <property type="match status" value="1"/>
</dbReference>
<evidence type="ECO:0008006" key="5">
    <source>
        <dbReference type="Google" id="ProtNLM"/>
    </source>
</evidence>
<proteinExistence type="predicted"/>
<protein>
    <recommendedName>
        <fullName evidence="5">M6 family metalloprotease domain-containing protein</fullName>
    </recommendedName>
</protein>
<feature type="signal peptide" evidence="2">
    <location>
        <begin position="1"/>
        <end position="23"/>
    </location>
</feature>
<evidence type="ECO:0000256" key="2">
    <source>
        <dbReference type="SAM" id="SignalP"/>
    </source>
</evidence>
<comment type="caution">
    <text evidence="3">The sequence shown here is derived from an EMBL/GenBank/DDBJ whole genome shotgun (WGS) entry which is preliminary data.</text>
</comment>
<keyword evidence="2" id="KW-0732">Signal</keyword>
<gene>
    <name evidence="3" type="ORF">CSC78_06860</name>
</gene>
<dbReference type="SUPFAM" id="SSF55486">
    <property type="entry name" value="Metalloproteases ('zincins'), catalytic domain"/>
    <property type="match status" value="1"/>
</dbReference>
<evidence type="ECO:0000256" key="1">
    <source>
        <dbReference type="SAM" id="MobiDB-lite"/>
    </source>
</evidence>
<feature type="region of interest" description="Disordered" evidence="1">
    <location>
        <begin position="472"/>
        <end position="512"/>
    </location>
</feature>
<organism evidence="3 4">
    <name type="scientific">Pseudoxanthomonas japonensis</name>
    <dbReference type="NCBI Taxonomy" id="69284"/>
    <lineage>
        <taxon>Bacteria</taxon>
        <taxon>Pseudomonadati</taxon>
        <taxon>Pseudomonadota</taxon>
        <taxon>Gammaproteobacteria</taxon>
        <taxon>Lysobacterales</taxon>
        <taxon>Lysobacteraceae</taxon>
        <taxon>Pseudoxanthomonas</taxon>
    </lineage>
</organism>
<reference evidence="3 4" key="1">
    <citation type="submission" date="2017-10" db="EMBL/GenBank/DDBJ databases">
        <title>Whole genome sequencing of members of genus Pseudoxanthomonas.</title>
        <authorList>
            <person name="Kumar S."/>
            <person name="Bansal K."/>
            <person name="Kaur A."/>
            <person name="Patil P."/>
            <person name="Sharma S."/>
            <person name="Patil P.B."/>
        </authorList>
    </citation>
    <scope>NUCLEOTIDE SEQUENCE [LARGE SCALE GENOMIC DNA]</scope>
    <source>
        <strain evidence="3 4">DSM 17109</strain>
    </source>
</reference>